<feature type="domain" description="Fungal lipase-type" evidence="5">
    <location>
        <begin position="230"/>
        <end position="390"/>
    </location>
</feature>
<dbReference type="CDD" id="cd00519">
    <property type="entry name" value="Lipase_3"/>
    <property type="match status" value="1"/>
</dbReference>
<dbReference type="GO" id="GO:0047714">
    <property type="term" value="F:galactolipase activity"/>
    <property type="evidence" value="ECO:0007669"/>
    <property type="project" value="UniProtKB-ARBA"/>
</dbReference>
<dbReference type="GO" id="GO:0008970">
    <property type="term" value="F:phospholipase A1 activity"/>
    <property type="evidence" value="ECO:0007669"/>
    <property type="project" value="UniProtKB-ARBA"/>
</dbReference>
<evidence type="ECO:0000256" key="2">
    <source>
        <dbReference type="ARBA" id="ARBA00022801"/>
    </source>
</evidence>
<dbReference type="PANTHER" id="PTHR31403:SF51">
    <property type="entry name" value="PHOSPHOLIPASE A1-IGAMMA2, CHLOROPLASTIC"/>
    <property type="match status" value="1"/>
</dbReference>
<keyword evidence="4" id="KW-0443">Lipid metabolism</keyword>
<dbReference type="InterPro" id="IPR002921">
    <property type="entry name" value="Fungal_lipase-type"/>
</dbReference>
<evidence type="ECO:0000256" key="3">
    <source>
        <dbReference type="ARBA" id="ARBA00022963"/>
    </source>
</evidence>
<accession>A0A8T2A875</accession>
<proteinExistence type="inferred from homology"/>
<dbReference type="GO" id="GO:0016042">
    <property type="term" value="P:lipid catabolic process"/>
    <property type="evidence" value="ECO:0007669"/>
    <property type="project" value="UniProtKB-KW"/>
</dbReference>
<reference evidence="6 7" key="1">
    <citation type="submission" date="2020-12" db="EMBL/GenBank/DDBJ databases">
        <title>Concerted genomic and epigenomic changes stabilize Arabidopsis allopolyploids.</title>
        <authorList>
            <person name="Chen Z."/>
        </authorList>
    </citation>
    <scope>NUCLEOTIDE SEQUENCE [LARGE SCALE GENOMIC DNA]</scope>
    <source>
        <strain evidence="6">Allo738</strain>
        <tissue evidence="6">Leaf</tissue>
    </source>
</reference>
<evidence type="ECO:0000259" key="5">
    <source>
        <dbReference type="Pfam" id="PF01764"/>
    </source>
</evidence>
<protein>
    <submittedName>
        <fullName evidence="6">Alpha/Beta hydrolase fold</fullName>
    </submittedName>
</protein>
<dbReference type="GO" id="GO:0005737">
    <property type="term" value="C:cytoplasm"/>
    <property type="evidence" value="ECO:0007669"/>
    <property type="project" value="UniProtKB-ARBA"/>
</dbReference>
<dbReference type="Proteomes" id="UP000694240">
    <property type="component" value="Chromosome 9"/>
</dbReference>
<evidence type="ECO:0000313" key="6">
    <source>
        <dbReference type="EMBL" id="KAG7568895.1"/>
    </source>
</evidence>
<gene>
    <name evidence="6" type="ORF">ISN45_Aa04g016710</name>
</gene>
<evidence type="ECO:0000256" key="1">
    <source>
        <dbReference type="ARBA" id="ARBA00010701"/>
    </source>
</evidence>
<keyword evidence="2 6" id="KW-0378">Hydrolase</keyword>
<organism evidence="6 7">
    <name type="scientific">Arabidopsis thaliana x Arabidopsis arenosa</name>
    <dbReference type="NCBI Taxonomy" id="1240361"/>
    <lineage>
        <taxon>Eukaryota</taxon>
        <taxon>Viridiplantae</taxon>
        <taxon>Streptophyta</taxon>
        <taxon>Embryophyta</taxon>
        <taxon>Tracheophyta</taxon>
        <taxon>Spermatophyta</taxon>
        <taxon>Magnoliopsida</taxon>
        <taxon>eudicotyledons</taxon>
        <taxon>Gunneridae</taxon>
        <taxon>Pentapetalae</taxon>
        <taxon>rosids</taxon>
        <taxon>malvids</taxon>
        <taxon>Brassicales</taxon>
        <taxon>Brassicaceae</taxon>
        <taxon>Camelineae</taxon>
        <taxon>Arabidopsis</taxon>
    </lineage>
</organism>
<dbReference type="Pfam" id="PF01764">
    <property type="entry name" value="Lipase_3"/>
    <property type="match status" value="1"/>
</dbReference>
<keyword evidence="3" id="KW-0442">Lipid degradation</keyword>
<evidence type="ECO:0000256" key="4">
    <source>
        <dbReference type="ARBA" id="ARBA00023098"/>
    </source>
</evidence>
<evidence type="ECO:0000313" key="7">
    <source>
        <dbReference type="Proteomes" id="UP000694240"/>
    </source>
</evidence>
<sequence>MATIPSHNNLLTINHKNSITGYHFSSIKTDFSEINFPAKFRVATRALSRTDESSLSAVISRLERERRERQGLIDEAEGVGERWLTAEDIRRRDKKTEEERRLRDTWRKIQGEDDWAGLIDPMDPILRSELIRYGEMAQACYDAFDFDPASKYCGTSRFSRLEFFDSLGMIDSGYEVARYLYATSNINLPNFFSKSRWSKVWSKNANWMGYVAVSDDETSRNRLGRRDIAIAWRGTVTKLEWIADLKDYLKPVSGNNIRCPDPAVKVESGFLDLYTDKDKTCKFAKFSAREQILTEVKRLVEIYGDEEDSDLSITVTGHSLGGALAMLSAYDIAEMGLNRSKNGKVIPVTVLTYGGPRVGNVRFKDRMEELGVKVLRVVNVHDVVPKSPGLFLNESRPHALMKIAEGLPWCYSHVGEELALDHQNSPFLKPSVDLSTSHNLEAMLHLLDGYHGKGERFVLSSGRDHALVNKASDFLKEHLQIPPFWRQDANKGMVRNSEGRWIQAERLRFEDHHSPDIHHHLSQLRLDHPL</sequence>
<comment type="caution">
    <text evidence="6">The sequence shown here is derived from an EMBL/GenBank/DDBJ whole genome shotgun (WGS) entry which is preliminary data.</text>
</comment>
<dbReference type="EMBL" id="JAEFBK010000009">
    <property type="protein sequence ID" value="KAG7568895.1"/>
    <property type="molecule type" value="Genomic_DNA"/>
</dbReference>
<dbReference type="FunFam" id="3.40.50.1820:FF:000065">
    <property type="entry name" value="Phospholipase A1-II 3"/>
    <property type="match status" value="1"/>
</dbReference>
<keyword evidence="7" id="KW-1185">Reference proteome</keyword>
<dbReference type="PANTHER" id="PTHR31403">
    <property type="entry name" value="PHOSPHOLIPASE A1-IBETA2, CHLOROPLASTIC"/>
    <property type="match status" value="1"/>
</dbReference>
<comment type="similarity">
    <text evidence="1">Belongs to the AB hydrolase superfamily. Lipase family.</text>
</comment>
<name>A0A8T2A875_9BRAS</name>
<dbReference type="AlphaFoldDB" id="A0A8T2A875"/>